<evidence type="ECO:0000256" key="2">
    <source>
        <dbReference type="ARBA" id="ARBA00023157"/>
    </source>
</evidence>
<dbReference type="AlphaFoldDB" id="A0A117L2V1"/>
<feature type="domain" description="LamG-like jellyroll fold" evidence="3">
    <location>
        <begin position="90"/>
        <end position="238"/>
    </location>
</feature>
<keyword evidence="1" id="KW-0732">Signal</keyword>
<sequence length="247" mass="28264">MRKVFLIGFMIWMLSLATGIDLNKDLIAYYPFDGDLKDKTGNFEEGYLVGNRINVPSLGNPKFDEGVVGQALVFDGKKGVVLGNDLITDYDYSVSFWLKIEAFTQHTTTFFGCYIDEENYFYWLSFVPYGWNNGTLLWARNDRKDIWFDGIPSFNLEKDKWYHVVIVVDKGKAHLFINGEEVPLKVQINGQPNPDGLVPDVFSVGPGGVFSLGVNFWDPPFKGMIDELRIYDRPLTAEEVKEIFLKR</sequence>
<accession>A0A117L2V1</accession>
<comment type="caution">
    <text evidence="4">The sequence shown here is derived from an EMBL/GenBank/DDBJ whole genome shotgun (WGS) entry which is preliminary data.</text>
</comment>
<dbReference type="InterPro" id="IPR013320">
    <property type="entry name" value="ConA-like_dom_sf"/>
</dbReference>
<dbReference type="Pfam" id="PF13385">
    <property type="entry name" value="Laminin_G_3"/>
    <property type="match status" value="1"/>
</dbReference>
<dbReference type="PATRIC" id="fig|93930.3.peg.234"/>
<name>A0A117L2V1_9THEM</name>
<evidence type="ECO:0000313" key="4">
    <source>
        <dbReference type="EMBL" id="KUK22675.1"/>
    </source>
</evidence>
<protein>
    <submittedName>
        <fullName evidence="4">LamG domain protein jellyroll fold domain protein</fullName>
    </submittedName>
</protein>
<keyword evidence="2" id="KW-1015">Disulfide bond</keyword>
<dbReference type="SMART" id="SM00560">
    <property type="entry name" value="LamGL"/>
    <property type="match status" value="1"/>
</dbReference>
<gene>
    <name evidence="4" type="ORF">XD57_1223</name>
</gene>
<evidence type="ECO:0000256" key="1">
    <source>
        <dbReference type="ARBA" id="ARBA00022729"/>
    </source>
</evidence>
<proteinExistence type="predicted"/>
<dbReference type="SUPFAM" id="SSF49899">
    <property type="entry name" value="Concanavalin A-like lectins/glucanases"/>
    <property type="match status" value="1"/>
</dbReference>
<dbReference type="Proteomes" id="UP000058636">
    <property type="component" value="Unassembled WGS sequence"/>
</dbReference>
<reference evidence="4 5" key="1">
    <citation type="journal article" date="2015" name="MBio">
        <title>Genome-Resolved Metagenomic Analysis Reveals Roles for Candidate Phyla and Other Microbial Community Members in Biogeochemical Transformations in Oil Reservoirs.</title>
        <authorList>
            <person name="Hu P."/>
            <person name="Tom L."/>
            <person name="Singh A."/>
            <person name="Thomas B.C."/>
            <person name="Baker B.J."/>
            <person name="Piceno Y.M."/>
            <person name="Andersen G.L."/>
            <person name="Banfield J.F."/>
        </authorList>
    </citation>
    <scope>NUCLEOTIDE SEQUENCE [LARGE SCALE GENOMIC DNA]</scope>
    <source>
        <strain evidence="4">46_26</strain>
    </source>
</reference>
<dbReference type="Gene3D" id="2.60.120.200">
    <property type="match status" value="1"/>
</dbReference>
<organism evidence="4 5">
    <name type="scientific">Thermotoga petrophila</name>
    <dbReference type="NCBI Taxonomy" id="93929"/>
    <lineage>
        <taxon>Bacteria</taxon>
        <taxon>Thermotogati</taxon>
        <taxon>Thermotogota</taxon>
        <taxon>Thermotogae</taxon>
        <taxon>Thermotogales</taxon>
        <taxon>Thermotogaceae</taxon>
        <taxon>Thermotoga</taxon>
    </lineage>
</organism>
<evidence type="ECO:0000259" key="3">
    <source>
        <dbReference type="SMART" id="SM00560"/>
    </source>
</evidence>
<dbReference type="EMBL" id="LGFG01000111">
    <property type="protein sequence ID" value="KUK22675.1"/>
    <property type="molecule type" value="Genomic_DNA"/>
</dbReference>
<dbReference type="InterPro" id="IPR006558">
    <property type="entry name" value="LamG-like"/>
</dbReference>
<evidence type="ECO:0000313" key="5">
    <source>
        <dbReference type="Proteomes" id="UP000058636"/>
    </source>
</evidence>